<evidence type="ECO:0000313" key="6">
    <source>
        <dbReference type="Proteomes" id="UP001569414"/>
    </source>
</evidence>
<dbReference type="SMART" id="SM00347">
    <property type="entry name" value="HTH_MARR"/>
    <property type="match status" value="1"/>
</dbReference>
<evidence type="ECO:0000256" key="3">
    <source>
        <dbReference type="ARBA" id="ARBA00023163"/>
    </source>
</evidence>
<dbReference type="InterPro" id="IPR036388">
    <property type="entry name" value="WH-like_DNA-bd_sf"/>
</dbReference>
<dbReference type="Pfam" id="PF12802">
    <property type="entry name" value="MarR_2"/>
    <property type="match status" value="1"/>
</dbReference>
<dbReference type="PRINTS" id="PR00598">
    <property type="entry name" value="HTHMARR"/>
</dbReference>
<dbReference type="InterPro" id="IPR036390">
    <property type="entry name" value="WH_DNA-bd_sf"/>
</dbReference>
<reference evidence="5 6" key="1">
    <citation type="submission" date="2024-08" db="EMBL/GenBank/DDBJ databases">
        <authorList>
            <person name="Ishaq N."/>
        </authorList>
    </citation>
    <scope>NUCLEOTIDE SEQUENCE [LARGE SCALE GENOMIC DNA]</scope>
    <source>
        <strain evidence="5 6">JCM 30400</strain>
    </source>
</reference>
<dbReference type="SUPFAM" id="SSF46785">
    <property type="entry name" value="Winged helix' DNA-binding domain"/>
    <property type="match status" value="1"/>
</dbReference>
<proteinExistence type="predicted"/>
<organism evidence="5 6">
    <name type="scientific">Microbulbifer echini</name>
    <dbReference type="NCBI Taxonomy" id="1529067"/>
    <lineage>
        <taxon>Bacteria</taxon>
        <taxon>Pseudomonadati</taxon>
        <taxon>Pseudomonadota</taxon>
        <taxon>Gammaproteobacteria</taxon>
        <taxon>Cellvibrionales</taxon>
        <taxon>Microbulbiferaceae</taxon>
        <taxon>Microbulbifer</taxon>
    </lineage>
</organism>
<keyword evidence="6" id="KW-1185">Reference proteome</keyword>
<name>A0ABV4NMK7_9GAMM</name>
<keyword evidence="1" id="KW-0805">Transcription regulation</keyword>
<dbReference type="EMBL" id="JBGMEL010000008">
    <property type="protein sequence ID" value="MFA0790778.1"/>
    <property type="molecule type" value="Genomic_DNA"/>
</dbReference>
<evidence type="ECO:0000313" key="5">
    <source>
        <dbReference type="EMBL" id="MFA0790778.1"/>
    </source>
</evidence>
<dbReference type="PANTHER" id="PTHR42756">
    <property type="entry name" value="TRANSCRIPTIONAL REGULATOR, MARR"/>
    <property type="match status" value="1"/>
</dbReference>
<dbReference type="RefSeq" id="WP_371843400.1">
    <property type="nucleotide sequence ID" value="NZ_JBGMEL010000008.1"/>
</dbReference>
<dbReference type="PANTHER" id="PTHR42756:SF1">
    <property type="entry name" value="TRANSCRIPTIONAL REPRESSOR OF EMRAB OPERON"/>
    <property type="match status" value="1"/>
</dbReference>
<dbReference type="Proteomes" id="UP001569414">
    <property type="component" value="Unassembled WGS sequence"/>
</dbReference>
<comment type="caution">
    <text evidence="5">The sequence shown here is derived from an EMBL/GenBank/DDBJ whole genome shotgun (WGS) entry which is preliminary data.</text>
</comment>
<protein>
    <submittedName>
        <fullName evidence="5">MarR family winged helix-turn-helix transcriptional regulator</fullName>
    </submittedName>
</protein>
<dbReference type="Gene3D" id="1.10.10.10">
    <property type="entry name" value="Winged helix-like DNA-binding domain superfamily/Winged helix DNA-binding domain"/>
    <property type="match status" value="1"/>
</dbReference>
<accession>A0ABV4NMK7</accession>
<keyword evidence="2" id="KW-0238">DNA-binding</keyword>
<keyword evidence="3" id="KW-0804">Transcription</keyword>
<dbReference type="InterPro" id="IPR000835">
    <property type="entry name" value="HTH_MarR-typ"/>
</dbReference>
<dbReference type="PROSITE" id="PS50995">
    <property type="entry name" value="HTH_MARR_2"/>
    <property type="match status" value="1"/>
</dbReference>
<evidence type="ECO:0000256" key="2">
    <source>
        <dbReference type="ARBA" id="ARBA00023125"/>
    </source>
</evidence>
<feature type="domain" description="HTH marR-type" evidence="4">
    <location>
        <begin position="2"/>
        <end position="136"/>
    </location>
</feature>
<sequence>MAYPVNEALHQLIHAYKRRLRTATQAQRIDLPVNHLRVLKGVCKCPQSTARSISQRMNQDKAQVTRVLNELTQSGLIEKAENPNDRRSQFLIPTVAGQRTLEKVNALESEVAGEMTHNLSDQELKVFTHIANVMIQNLAEDSAKD</sequence>
<evidence type="ECO:0000256" key="1">
    <source>
        <dbReference type="ARBA" id="ARBA00023015"/>
    </source>
</evidence>
<evidence type="ECO:0000259" key="4">
    <source>
        <dbReference type="PROSITE" id="PS50995"/>
    </source>
</evidence>
<gene>
    <name evidence="5" type="ORF">ACCI51_09500</name>
</gene>